<reference evidence="1" key="1">
    <citation type="journal article" date="2023" name="PLoS Negl. Trop. Dis.">
        <title>A genome sequence for Biomphalaria pfeifferi, the major vector snail for the human-infecting parasite Schistosoma mansoni.</title>
        <authorList>
            <person name="Bu L."/>
            <person name="Lu L."/>
            <person name="Laidemitt M.R."/>
            <person name="Zhang S.M."/>
            <person name="Mutuku M."/>
            <person name="Mkoji G."/>
            <person name="Steinauer M."/>
            <person name="Loker E.S."/>
        </authorList>
    </citation>
    <scope>NUCLEOTIDE SEQUENCE</scope>
    <source>
        <strain evidence="1">KasaAsao</strain>
    </source>
</reference>
<reference evidence="1" key="2">
    <citation type="submission" date="2023-04" db="EMBL/GenBank/DDBJ databases">
        <authorList>
            <person name="Bu L."/>
            <person name="Lu L."/>
            <person name="Laidemitt M.R."/>
            <person name="Zhang S.M."/>
            <person name="Mutuku M."/>
            <person name="Mkoji G."/>
            <person name="Steinauer M."/>
            <person name="Loker E.S."/>
        </authorList>
    </citation>
    <scope>NUCLEOTIDE SEQUENCE</scope>
    <source>
        <strain evidence="1">KasaAsao</strain>
        <tissue evidence="1">Whole Snail</tissue>
    </source>
</reference>
<proteinExistence type="predicted"/>
<feature type="non-terminal residue" evidence="1">
    <location>
        <position position="63"/>
    </location>
</feature>
<keyword evidence="2" id="KW-1185">Reference proteome</keyword>
<name>A0AAD8B813_BIOPF</name>
<comment type="caution">
    <text evidence="1">The sequence shown here is derived from an EMBL/GenBank/DDBJ whole genome shotgun (WGS) entry which is preliminary data.</text>
</comment>
<dbReference type="AlphaFoldDB" id="A0AAD8B813"/>
<organism evidence="1 2">
    <name type="scientific">Biomphalaria pfeifferi</name>
    <name type="common">Bloodfluke planorb</name>
    <name type="synonym">Freshwater snail</name>
    <dbReference type="NCBI Taxonomy" id="112525"/>
    <lineage>
        <taxon>Eukaryota</taxon>
        <taxon>Metazoa</taxon>
        <taxon>Spiralia</taxon>
        <taxon>Lophotrochozoa</taxon>
        <taxon>Mollusca</taxon>
        <taxon>Gastropoda</taxon>
        <taxon>Heterobranchia</taxon>
        <taxon>Euthyneura</taxon>
        <taxon>Panpulmonata</taxon>
        <taxon>Hygrophila</taxon>
        <taxon>Lymnaeoidea</taxon>
        <taxon>Planorbidae</taxon>
        <taxon>Biomphalaria</taxon>
    </lineage>
</organism>
<protein>
    <submittedName>
        <fullName evidence="1">Uncharacterized protein</fullName>
    </submittedName>
</protein>
<accession>A0AAD8B813</accession>
<dbReference type="EMBL" id="JASAOG010000130">
    <property type="protein sequence ID" value="KAK0049089.1"/>
    <property type="molecule type" value="Genomic_DNA"/>
</dbReference>
<dbReference type="Proteomes" id="UP001233172">
    <property type="component" value="Unassembled WGS sequence"/>
</dbReference>
<evidence type="ECO:0000313" key="2">
    <source>
        <dbReference type="Proteomes" id="UP001233172"/>
    </source>
</evidence>
<evidence type="ECO:0000313" key="1">
    <source>
        <dbReference type="EMBL" id="KAK0049089.1"/>
    </source>
</evidence>
<gene>
    <name evidence="1" type="ORF">Bpfe_021517</name>
</gene>
<sequence length="63" mass="7231">MESESFHNLVGIPGGKKETLSHLFSVKCPRKLLQEIVRQSHSEVSTQKRPSQYWDDELFDSIG</sequence>